<dbReference type="InterPro" id="IPR045584">
    <property type="entry name" value="Pilin-like"/>
</dbReference>
<dbReference type="PROSITE" id="PS00409">
    <property type="entry name" value="PROKAR_NTER_METHYL"/>
    <property type="match status" value="1"/>
</dbReference>
<accession>A0A402D2K3</accession>
<gene>
    <name evidence="1" type="ORF">CCAX7_19890</name>
</gene>
<dbReference type="EMBL" id="AP025739">
    <property type="protein sequence ID" value="BDI29938.1"/>
    <property type="molecule type" value="Genomic_DNA"/>
</dbReference>
<reference evidence="1 2" key="1">
    <citation type="journal article" date="2019" name="Int. J. Syst. Evol. Microbiol.">
        <title>Capsulimonas corticalis gen. nov., sp. nov., an aerobic capsulated bacterium, of a novel bacterial order, Capsulimonadales ord. nov., of the class Armatimonadia of the phylum Armatimonadetes.</title>
        <authorList>
            <person name="Li J."/>
            <person name="Kudo C."/>
            <person name="Tonouchi A."/>
        </authorList>
    </citation>
    <scope>NUCLEOTIDE SEQUENCE [LARGE SCALE GENOMIC DNA]</scope>
    <source>
        <strain evidence="1 2">AX-7</strain>
    </source>
</reference>
<evidence type="ECO:0000313" key="1">
    <source>
        <dbReference type="EMBL" id="BDI29938.1"/>
    </source>
</evidence>
<name>A0A402D2K3_9BACT</name>
<dbReference type="Proteomes" id="UP000287394">
    <property type="component" value="Chromosome"/>
</dbReference>
<keyword evidence="2" id="KW-1185">Reference proteome</keyword>
<sequence>MSSKFRGFTLIELLVVIAIIAILAAILFPVFAKAREKARQISCLSNQKQLGLGVLQYMQDYDECFPCGDLPSTFGGVYGGGAGWANQIYPYVKSAAVYTCPDDAGYKGVAVESYGINENLTSGATVDGNNTPEGGALKVAQCGAPANTILLAETTECGNYTPVTTVGELTSPAITGFSWAGTGGPGLNVASNVCTNYAMGLQVGPRTYPTHPARHTNWGNFLLADGHAKFLNPLLVSPGFNAQDSTNDTTVNTSSPNPYFAAGTGFSGKSVTTGAPFVATFSAT</sequence>
<dbReference type="AlphaFoldDB" id="A0A402D2K3"/>
<protein>
    <submittedName>
        <fullName evidence="1">Uncharacterized protein</fullName>
    </submittedName>
</protein>
<organism evidence="1 2">
    <name type="scientific">Capsulimonas corticalis</name>
    <dbReference type="NCBI Taxonomy" id="2219043"/>
    <lineage>
        <taxon>Bacteria</taxon>
        <taxon>Bacillati</taxon>
        <taxon>Armatimonadota</taxon>
        <taxon>Armatimonadia</taxon>
        <taxon>Capsulimonadales</taxon>
        <taxon>Capsulimonadaceae</taxon>
        <taxon>Capsulimonas</taxon>
    </lineage>
</organism>
<dbReference type="KEGG" id="ccot:CCAX7_19890"/>
<evidence type="ECO:0000313" key="2">
    <source>
        <dbReference type="Proteomes" id="UP000287394"/>
    </source>
</evidence>
<dbReference type="SUPFAM" id="SSF54523">
    <property type="entry name" value="Pili subunits"/>
    <property type="match status" value="1"/>
</dbReference>
<proteinExistence type="predicted"/>
<dbReference type="PANTHER" id="PTHR30093">
    <property type="entry name" value="GENERAL SECRETION PATHWAY PROTEIN G"/>
    <property type="match status" value="1"/>
</dbReference>
<dbReference type="InterPro" id="IPR011453">
    <property type="entry name" value="DUF1559"/>
</dbReference>
<dbReference type="Pfam" id="PF07596">
    <property type="entry name" value="SBP_bac_10"/>
    <property type="match status" value="1"/>
</dbReference>
<dbReference type="PANTHER" id="PTHR30093:SF2">
    <property type="entry name" value="TYPE II SECRETION SYSTEM PROTEIN H"/>
    <property type="match status" value="1"/>
</dbReference>
<dbReference type="Gene3D" id="3.30.700.10">
    <property type="entry name" value="Glycoprotein, Type 4 Pilin"/>
    <property type="match status" value="1"/>
</dbReference>
<dbReference type="InterPro" id="IPR012902">
    <property type="entry name" value="N_methyl_site"/>
</dbReference>
<dbReference type="RefSeq" id="WP_218025718.1">
    <property type="nucleotide sequence ID" value="NZ_AP025739.1"/>
</dbReference>
<dbReference type="NCBIfam" id="TIGR02532">
    <property type="entry name" value="IV_pilin_GFxxxE"/>
    <property type="match status" value="1"/>
</dbReference>
<dbReference type="Pfam" id="PF07963">
    <property type="entry name" value="N_methyl"/>
    <property type="match status" value="1"/>
</dbReference>